<dbReference type="Proteomes" id="UP000653305">
    <property type="component" value="Unassembled WGS sequence"/>
</dbReference>
<dbReference type="Pfam" id="PF03936">
    <property type="entry name" value="Terpene_synth_C"/>
    <property type="match status" value="1"/>
</dbReference>
<reference evidence="7" key="1">
    <citation type="submission" date="2020-07" db="EMBL/GenBank/DDBJ databases">
        <title>Ethylene signaling mediates host invasion by parasitic plants.</title>
        <authorList>
            <person name="Yoshida S."/>
        </authorList>
    </citation>
    <scope>NUCLEOTIDE SEQUENCE</scope>
    <source>
        <strain evidence="7">Okayama</strain>
    </source>
</reference>
<dbReference type="SUPFAM" id="SSF48576">
    <property type="entry name" value="Terpenoid synthases"/>
    <property type="match status" value="1"/>
</dbReference>
<keyword evidence="4" id="KW-0460">Magnesium</keyword>
<comment type="caution">
    <text evidence="7">The sequence shown here is derived from an EMBL/GenBank/DDBJ whole genome shotgun (WGS) entry which is preliminary data.</text>
</comment>
<dbReference type="GO" id="GO:0000287">
    <property type="term" value="F:magnesium ion binding"/>
    <property type="evidence" value="ECO:0007669"/>
    <property type="project" value="InterPro"/>
</dbReference>
<gene>
    <name evidence="7" type="ORF">PHJA_000845600</name>
</gene>
<feature type="domain" description="Terpene synthase metal-binding" evidence="6">
    <location>
        <begin position="70"/>
        <end position="304"/>
    </location>
</feature>
<feature type="non-terminal residue" evidence="7">
    <location>
        <position position="1"/>
    </location>
</feature>
<dbReference type="AlphaFoldDB" id="A0A830BPW4"/>
<proteinExistence type="predicted"/>
<sequence>SSPLEDQVKRALVHPIHRGSLRIHTHNYISFYEKDKTGNDLLLKLSKLDFNYVQNMHKRDICQVSRWWNELKSSFPYVRDRIAEACLWGTTFHFEPQYSYVRKTIAKTIQILTMLDETYDIYATVEEADLFTESLQRWNIDEIHPLPDYMKIIYRIILSTYEDYERDAAEHGKLFAAPCAKEVMKQVCKAYNKEIKWTKRQELPCFEEYIENSVMAGCLFAICSTTIPGMKYITKETVDWLMSVPKIVVASSTLGRYLDDVNGYKGEIMEGKYLIGVDYYMKQHDVSLHEAKEKFIELAENEWKGLNKEWTSVPKDMLE</sequence>
<comment type="cofactor">
    <cofactor evidence="1">
        <name>Mg(2+)</name>
        <dbReference type="ChEBI" id="CHEBI:18420"/>
    </cofactor>
</comment>
<comment type="pathway">
    <text evidence="2">Secondary metabolite biosynthesis; terpenoid biosynthesis.</text>
</comment>
<name>A0A830BPW4_9LAMI</name>
<organism evidence="7 8">
    <name type="scientific">Phtheirospermum japonicum</name>
    <dbReference type="NCBI Taxonomy" id="374723"/>
    <lineage>
        <taxon>Eukaryota</taxon>
        <taxon>Viridiplantae</taxon>
        <taxon>Streptophyta</taxon>
        <taxon>Embryophyta</taxon>
        <taxon>Tracheophyta</taxon>
        <taxon>Spermatophyta</taxon>
        <taxon>Magnoliopsida</taxon>
        <taxon>eudicotyledons</taxon>
        <taxon>Gunneridae</taxon>
        <taxon>Pentapetalae</taxon>
        <taxon>asterids</taxon>
        <taxon>lamiids</taxon>
        <taxon>Lamiales</taxon>
        <taxon>Orobanchaceae</taxon>
        <taxon>Orobanchaceae incertae sedis</taxon>
        <taxon>Phtheirospermum</taxon>
    </lineage>
</organism>
<dbReference type="PANTHER" id="PTHR31225">
    <property type="entry name" value="OS04G0344100 PROTEIN-RELATED"/>
    <property type="match status" value="1"/>
</dbReference>
<evidence type="ECO:0000256" key="1">
    <source>
        <dbReference type="ARBA" id="ARBA00001946"/>
    </source>
</evidence>
<dbReference type="EMBL" id="BMAC01000136">
    <property type="protein sequence ID" value="GFP87018.1"/>
    <property type="molecule type" value="Genomic_DNA"/>
</dbReference>
<dbReference type="Gene3D" id="1.10.600.10">
    <property type="entry name" value="Farnesyl Diphosphate Synthase"/>
    <property type="match status" value="1"/>
</dbReference>
<dbReference type="GO" id="GO:0016114">
    <property type="term" value="P:terpenoid biosynthetic process"/>
    <property type="evidence" value="ECO:0007669"/>
    <property type="project" value="InterPro"/>
</dbReference>
<keyword evidence="3" id="KW-0479">Metal-binding</keyword>
<dbReference type="OrthoDB" id="907985at2759"/>
<accession>A0A830BPW4</accession>
<dbReference type="InterPro" id="IPR034741">
    <property type="entry name" value="Terpene_cyclase-like_1_C"/>
</dbReference>
<dbReference type="SFLD" id="SFLDS00005">
    <property type="entry name" value="Isoprenoid_Synthase_Type_I"/>
    <property type="match status" value="1"/>
</dbReference>
<dbReference type="InterPro" id="IPR050148">
    <property type="entry name" value="Terpene_synthase-like"/>
</dbReference>
<evidence type="ECO:0000256" key="2">
    <source>
        <dbReference type="ARBA" id="ARBA00004721"/>
    </source>
</evidence>
<evidence type="ECO:0000256" key="3">
    <source>
        <dbReference type="ARBA" id="ARBA00022723"/>
    </source>
</evidence>
<dbReference type="PANTHER" id="PTHR31225:SF253">
    <property type="entry name" value="SESQUITERPENE SYNTHASE 31"/>
    <property type="match status" value="1"/>
</dbReference>
<dbReference type="GO" id="GO:0010333">
    <property type="term" value="F:terpene synthase activity"/>
    <property type="evidence" value="ECO:0007669"/>
    <property type="project" value="InterPro"/>
</dbReference>
<evidence type="ECO:0000256" key="4">
    <source>
        <dbReference type="ARBA" id="ARBA00022842"/>
    </source>
</evidence>
<dbReference type="InterPro" id="IPR008949">
    <property type="entry name" value="Isoprenoid_synthase_dom_sf"/>
</dbReference>
<dbReference type="SFLD" id="SFLDG01019">
    <property type="entry name" value="Terpene_Cyclase_Like_1_C_Termi"/>
    <property type="match status" value="1"/>
</dbReference>
<evidence type="ECO:0000256" key="5">
    <source>
        <dbReference type="ARBA" id="ARBA00023239"/>
    </source>
</evidence>
<evidence type="ECO:0000259" key="6">
    <source>
        <dbReference type="Pfam" id="PF03936"/>
    </source>
</evidence>
<evidence type="ECO:0000313" key="7">
    <source>
        <dbReference type="EMBL" id="GFP87018.1"/>
    </source>
</evidence>
<protein>
    <submittedName>
        <fullName evidence="7">Cis-muuroladiene synthase</fullName>
    </submittedName>
</protein>
<dbReference type="InterPro" id="IPR005630">
    <property type="entry name" value="Terpene_synthase_metal-bd"/>
</dbReference>
<keyword evidence="5" id="KW-0456">Lyase</keyword>
<evidence type="ECO:0000313" key="8">
    <source>
        <dbReference type="Proteomes" id="UP000653305"/>
    </source>
</evidence>
<keyword evidence="8" id="KW-1185">Reference proteome</keyword>